<dbReference type="OrthoDB" id="1263307at2759"/>
<dbReference type="GO" id="GO:0080030">
    <property type="term" value="F:methyl indole-3-acetate esterase activity"/>
    <property type="evidence" value="ECO:0007669"/>
    <property type="project" value="TreeGrafter"/>
</dbReference>
<comment type="caution">
    <text evidence="3">The sequence shown here is derived from an EMBL/GenBank/DDBJ whole genome shotgun (WGS) entry which is preliminary data.</text>
</comment>
<evidence type="ECO:0000256" key="1">
    <source>
        <dbReference type="ARBA" id="ARBA00022801"/>
    </source>
</evidence>
<accession>A0A9Q1LM72</accession>
<dbReference type="GO" id="GO:0009694">
    <property type="term" value="P:jasmonic acid metabolic process"/>
    <property type="evidence" value="ECO:0007669"/>
    <property type="project" value="TreeGrafter"/>
</dbReference>
<keyword evidence="4" id="KW-1185">Reference proteome</keyword>
<feature type="domain" description="AB hydrolase-1" evidence="2">
    <location>
        <begin position="27"/>
        <end position="264"/>
    </location>
</feature>
<dbReference type="Gene3D" id="3.40.50.1820">
    <property type="entry name" value="alpha/beta hydrolase"/>
    <property type="match status" value="1"/>
</dbReference>
<evidence type="ECO:0000259" key="2">
    <source>
        <dbReference type="Pfam" id="PF12697"/>
    </source>
</evidence>
<dbReference type="GO" id="GO:0080031">
    <property type="term" value="F:methyl salicylate esterase activity"/>
    <property type="evidence" value="ECO:0007669"/>
    <property type="project" value="TreeGrafter"/>
</dbReference>
<evidence type="ECO:0000313" key="3">
    <source>
        <dbReference type="EMBL" id="KAJ8537928.1"/>
    </source>
</evidence>
<proteinExistence type="predicted"/>
<gene>
    <name evidence="3" type="ORF">K7X08_014468</name>
</gene>
<evidence type="ECO:0000313" key="4">
    <source>
        <dbReference type="Proteomes" id="UP001152561"/>
    </source>
</evidence>
<dbReference type="Pfam" id="PF12697">
    <property type="entry name" value="Abhydrolase_6"/>
    <property type="match status" value="1"/>
</dbReference>
<dbReference type="InterPro" id="IPR045889">
    <property type="entry name" value="MES/HNL"/>
</dbReference>
<reference evidence="4" key="1">
    <citation type="journal article" date="2023" name="Proc. Natl. Acad. Sci. U.S.A.">
        <title>Genomic and structural basis for evolution of tropane alkaloid biosynthesis.</title>
        <authorList>
            <person name="Wanga Y.-J."/>
            <person name="Taina T."/>
            <person name="Yua J.-Y."/>
            <person name="Lia J."/>
            <person name="Xua B."/>
            <person name="Chenc J."/>
            <person name="D'Auriad J.C."/>
            <person name="Huanga J.-P."/>
            <person name="Huanga S.-X."/>
        </authorList>
    </citation>
    <scope>NUCLEOTIDE SEQUENCE [LARGE SCALE GENOMIC DNA]</scope>
    <source>
        <strain evidence="4">cv. KIB-2019</strain>
    </source>
</reference>
<dbReference type="GO" id="GO:0009696">
    <property type="term" value="P:salicylic acid metabolic process"/>
    <property type="evidence" value="ECO:0007669"/>
    <property type="project" value="TreeGrafter"/>
</dbReference>
<organism evidence="3 4">
    <name type="scientific">Anisodus acutangulus</name>
    <dbReference type="NCBI Taxonomy" id="402998"/>
    <lineage>
        <taxon>Eukaryota</taxon>
        <taxon>Viridiplantae</taxon>
        <taxon>Streptophyta</taxon>
        <taxon>Embryophyta</taxon>
        <taxon>Tracheophyta</taxon>
        <taxon>Spermatophyta</taxon>
        <taxon>Magnoliopsida</taxon>
        <taxon>eudicotyledons</taxon>
        <taxon>Gunneridae</taxon>
        <taxon>Pentapetalae</taxon>
        <taxon>asterids</taxon>
        <taxon>lamiids</taxon>
        <taxon>Solanales</taxon>
        <taxon>Solanaceae</taxon>
        <taxon>Solanoideae</taxon>
        <taxon>Hyoscyameae</taxon>
        <taxon>Anisodus</taxon>
    </lineage>
</organism>
<protein>
    <recommendedName>
        <fullName evidence="2">AB hydrolase-1 domain-containing protein</fullName>
    </recommendedName>
</protein>
<dbReference type="Proteomes" id="UP001152561">
    <property type="component" value="Unassembled WGS sequence"/>
</dbReference>
<dbReference type="InterPro" id="IPR029058">
    <property type="entry name" value="AB_hydrolase_fold"/>
</dbReference>
<dbReference type="PANTHER" id="PTHR10992">
    <property type="entry name" value="METHYLESTERASE FAMILY MEMBER"/>
    <property type="match status" value="1"/>
</dbReference>
<dbReference type="GO" id="GO:0080032">
    <property type="term" value="F:methyl jasmonate esterase activity"/>
    <property type="evidence" value="ECO:0007669"/>
    <property type="project" value="TreeGrafter"/>
</dbReference>
<dbReference type="SUPFAM" id="SSF53474">
    <property type="entry name" value="alpha/beta-Hydrolases"/>
    <property type="match status" value="1"/>
</dbReference>
<dbReference type="FunFam" id="3.40.50.1820:FF:000025">
    <property type="entry name" value="putative methylesterase 11, chloroplastic"/>
    <property type="match status" value="1"/>
</dbReference>
<keyword evidence="1" id="KW-0378">Hydrolase</keyword>
<name>A0A9Q1LM72_9SOLA</name>
<dbReference type="InterPro" id="IPR000073">
    <property type="entry name" value="AB_hydrolase_1"/>
</dbReference>
<dbReference type="PANTHER" id="PTHR10992:SF1084">
    <property type="entry name" value="METHYLESTERASE 17-LIKE"/>
    <property type="match status" value="1"/>
</dbReference>
<dbReference type="EMBL" id="JAJAGQ010000017">
    <property type="protein sequence ID" value="KAJ8537928.1"/>
    <property type="molecule type" value="Genomic_DNA"/>
</dbReference>
<dbReference type="AlphaFoldDB" id="A0A9Q1LM72"/>
<sequence>MGEEHFVETEKMKDVQEKLEELSKAHFVLVHGISGGGWCWYKIKSLMEISGYKVTCLDLKGAGIHPADPTTLISFDDYNEPLIDFLSSLPENEQVILVGHSAGGLSVTDATHRFPKKVRLAVYIAATMLRNGFVTEQDVKDGAPDLSEFGEPIDVYDMWFGLGLEQPPTSAVIKTSLQRKIIYQMSPLEDSTLAAMLLRPGPIQALKSARFKEGEGAEEVLRIYIRTAYDRVVNPEQQDAMIKKWPPQNVYTLESDHSPFFSAPFLLFGLLIKAAASLGCSE</sequence>